<evidence type="ECO:0000256" key="6">
    <source>
        <dbReference type="RuleBase" id="RU368036"/>
    </source>
</evidence>
<dbReference type="Gene3D" id="1.10.246.130">
    <property type="match status" value="1"/>
</dbReference>
<dbReference type="EMBL" id="AP014946">
    <property type="protein sequence ID" value="BAT58315.1"/>
    <property type="molecule type" value="Genomic_DNA"/>
</dbReference>
<feature type="active site" description="Nucleophile" evidence="4">
    <location>
        <position position="347"/>
    </location>
</feature>
<keyword evidence="6 7" id="KW-0808">Transferase</keyword>
<name>A0A0S3PQT2_9BRAD</name>
<dbReference type="RefSeq" id="WP_245408651.1">
    <property type="nucleotide sequence ID" value="NZ_AP014946.1"/>
</dbReference>
<comment type="similarity">
    <text evidence="6">Belongs to the gamma-glutamyltransferase family.</text>
</comment>
<dbReference type="PANTHER" id="PTHR43881:SF1">
    <property type="entry name" value="GAMMA-GLUTAMYLTRANSPEPTIDASE (AFU_ORTHOLOGUE AFUA_4G13580)"/>
    <property type="match status" value="1"/>
</dbReference>
<comment type="catalytic activity">
    <reaction evidence="3 6">
        <text>an N-terminal (5-L-glutamyl)-[peptide] + an alpha-amino acid = 5-L-glutamyl amino acid + an N-terminal L-alpha-aminoacyl-[peptide]</text>
        <dbReference type="Rhea" id="RHEA:23904"/>
        <dbReference type="Rhea" id="RHEA-COMP:9780"/>
        <dbReference type="Rhea" id="RHEA-COMP:9795"/>
        <dbReference type="ChEBI" id="CHEBI:77644"/>
        <dbReference type="ChEBI" id="CHEBI:78597"/>
        <dbReference type="ChEBI" id="CHEBI:78599"/>
        <dbReference type="ChEBI" id="CHEBI:78608"/>
        <dbReference type="EC" id="2.3.2.2"/>
    </reaction>
</comment>
<dbReference type="EC" id="3.4.19.13" evidence="6"/>
<dbReference type="Gene3D" id="3.60.20.40">
    <property type="match status" value="1"/>
</dbReference>
<evidence type="ECO:0000256" key="3">
    <source>
        <dbReference type="ARBA" id="ARBA00047417"/>
    </source>
</evidence>
<comment type="PTM">
    <text evidence="6">Cleaved by autocatalysis into a large and a small subunit.</text>
</comment>
<dbReference type="InterPro" id="IPR052896">
    <property type="entry name" value="GGT-like_enzyme"/>
</dbReference>
<dbReference type="InterPro" id="IPR043138">
    <property type="entry name" value="GGT_lsub"/>
</dbReference>
<comment type="subunit">
    <text evidence="6">This enzyme consists of two polypeptide chains, which are synthesized in precursor form from a single polypeptide.</text>
</comment>
<dbReference type="NCBIfam" id="TIGR00066">
    <property type="entry name" value="g_glut_trans"/>
    <property type="match status" value="1"/>
</dbReference>
<dbReference type="SUPFAM" id="SSF56235">
    <property type="entry name" value="N-terminal nucleophile aminohydrolases (Ntn hydrolases)"/>
    <property type="match status" value="1"/>
</dbReference>
<dbReference type="InterPro" id="IPR029055">
    <property type="entry name" value="Ntn_hydrolases_N"/>
</dbReference>
<sequence length="525" mass="55774">MARNFHLPGRSPMLASDAMAATSHPLATQAALEIMRAGGTAADAAVAACAVLCVVEPAMTGIGGDNFCLVAKPGKPVWGYNGSGRTSAKFSFDSVKNEKDISMDSVHAATVPGAIEAWAAILEAHGKFDLGRVLEAAIHYAENGFPVAPRVAHDWGGQAARLAKDPGAAQHYLKNGKAPQVGDVMRAPALAQTFRAIAKNGPRAFYEGAIAEEIAATLKARGGFITAEDMARHKGEEVTPIKTRYRDRDVVQLPPNGQGLAALVLLNILETFDLKSLDPLGAERLHISIEASRLAYAVRDTHVAEPSAMRIAVEKLIDKAFGKSLAAKIDRTKRVPLPNDPTPGNDTVYLTVVDRDRTAVSFINSLYGGFGVGICTPKSGVMLQNRGACFVTTEGHPNQIAPNKRPMHTIIPSLSMRGDQCDMSFGVMGGSFQSMGHAYFVSNLTDYGMDVQQAIDHPRLFQDGETTMLEAGVPQAVADQMTAMGHKIARRPDPLGGGQAIVIDWERGVLIGGSDPRKDGSAAGY</sequence>
<evidence type="ECO:0000256" key="4">
    <source>
        <dbReference type="PIRSR" id="PIRSR600101-1"/>
    </source>
</evidence>
<accession>A0A0S3PQT2</accession>
<comment type="catalytic activity">
    <reaction evidence="1 6">
        <text>an S-substituted glutathione + H2O = an S-substituted L-cysteinylglycine + L-glutamate</text>
        <dbReference type="Rhea" id="RHEA:59468"/>
        <dbReference type="ChEBI" id="CHEBI:15377"/>
        <dbReference type="ChEBI" id="CHEBI:29985"/>
        <dbReference type="ChEBI" id="CHEBI:90779"/>
        <dbReference type="ChEBI" id="CHEBI:143103"/>
        <dbReference type="EC" id="3.4.19.13"/>
    </reaction>
</comment>
<dbReference type="AlphaFoldDB" id="A0A0S3PQT2"/>
<gene>
    <name evidence="7" type="primary">ywrD_1</name>
    <name evidence="7" type="ORF">GJW-30_1_00839</name>
</gene>
<evidence type="ECO:0000256" key="1">
    <source>
        <dbReference type="ARBA" id="ARBA00001049"/>
    </source>
</evidence>
<dbReference type="GO" id="GO:0103068">
    <property type="term" value="F:leukotriene C4 gamma-glutamyl transferase activity"/>
    <property type="evidence" value="ECO:0007669"/>
    <property type="project" value="UniProtKB-EC"/>
</dbReference>
<dbReference type="Proteomes" id="UP000236884">
    <property type="component" value="Chromosome"/>
</dbReference>
<organism evidence="7 8">
    <name type="scientific">Variibacter gotjawalensis</name>
    <dbReference type="NCBI Taxonomy" id="1333996"/>
    <lineage>
        <taxon>Bacteria</taxon>
        <taxon>Pseudomonadati</taxon>
        <taxon>Pseudomonadota</taxon>
        <taxon>Alphaproteobacteria</taxon>
        <taxon>Hyphomicrobiales</taxon>
        <taxon>Nitrobacteraceae</taxon>
        <taxon>Variibacter</taxon>
    </lineage>
</organism>
<proteinExistence type="inferred from homology"/>
<reference evidence="7 8" key="1">
    <citation type="submission" date="2015-08" db="EMBL/GenBank/DDBJ databases">
        <title>Investigation of the bacterial diversity of lava forest soil.</title>
        <authorList>
            <person name="Lee J.S."/>
        </authorList>
    </citation>
    <scope>NUCLEOTIDE SEQUENCE [LARGE SCALE GENOMIC DNA]</scope>
    <source>
        <strain evidence="7 8">GJW-30</strain>
    </source>
</reference>
<dbReference type="InterPro" id="IPR000101">
    <property type="entry name" value="GGT_peptidase"/>
</dbReference>
<feature type="binding site" evidence="5">
    <location>
        <position position="430"/>
    </location>
    <ligand>
        <name>L-glutamate</name>
        <dbReference type="ChEBI" id="CHEBI:29985"/>
    </ligand>
</feature>
<dbReference type="Pfam" id="PF01019">
    <property type="entry name" value="G_glu_transpept"/>
    <property type="match status" value="1"/>
</dbReference>
<dbReference type="GO" id="GO:0036374">
    <property type="term" value="F:glutathione hydrolase activity"/>
    <property type="evidence" value="ECO:0007669"/>
    <property type="project" value="UniProtKB-UniRule"/>
</dbReference>
<keyword evidence="6" id="KW-0378">Hydrolase</keyword>
<dbReference type="PANTHER" id="PTHR43881">
    <property type="entry name" value="GAMMA-GLUTAMYLTRANSPEPTIDASE (AFU_ORTHOLOGUE AFUA_4G13580)"/>
    <property type="match status" value="1"/>
</dbReference>
<keyword evidence="6 7" id="KW-0012">Acyltransferase</keyword>
<dbReference type="PRINTS" id="PR01210">
    <property type="entry name" value="GGTRANSPTASE"/>
</dbReference>
<dbReference type="GO" id="GO:0006751">
    <property type="term" value="P:glutathione catabolic process"/>
    <property type="evidence" value="ECO:0007669"/>
    <property type="project" value="UniProtKB-UniRule"/>
</dbReference>
<keyword evidence="6" id="KW-0865">Zymogen</keyword>
<comment type="catalytic activity">
    <reaction evidence="2 6">
        <text>glutathione + H2O = L-cysteinylglycine + L-glutamate</text>
        <dbReference type="Rhea" id="RHEA:28807"/>
        <dbReference type="ChEBI" id="CHEBI:15377"/>
        <dbReference type="ChEBI" id="CHEBI:29985"/>
        <dbReference type="ChEBI" id="CHEBI:57925"/>
        <dbReference type="ChEBI" id="CHEBI:61694"/>
        <dbReference type="EC" id="3.4.19.13"/>
    </reaction>
</comment>
<keyword evidence="8" id="KW-1185">Reference proteome</keyword>
<evidence type="ECO:0000256" key="5">
    <source>
        <dbReference type="PIRSR" id="PIRSR600101-2"/>
    </source>
</evidence>
<evidence type="ECO:0000256" key="2">
    <source>
        <dbReference type="ARBA" id="ARBA00001089"/>
    </source>
</evidence>
<dbReference type="UniPathway" id="UPA00204"/>
<dbReference type="KEGG" id="vgo:GJW-30_1_00839"/>
<comment type="pathway">
    <text evidence="6">Sulfur metabolism; glutathione metabolism.</text>
</comment>
<protein>
    <recommendedName>
        <fullName evidence="6">Glutathione hydrolase proenzyme</fullName>
        <ecNumber evidence="6">2.3.2.2</ecNumber>
        <ecNumber evidence="6">3.4.19.13</ecNumber>
    </recommendedName>
    <component>
        <recommendedName>
            <fullName evidence="6">Glutathione hydrolase large chain</fullName>
        </recommendedName>
    </component>
    <component>
        <recommendedName>
            <fullName evidence="6">Glutathione hydrolase small chain</fullName>
        </recommendedName>
    </component>
</protein>
<dbReference type="EC" id="2.3.2.2" evidence="6"/>
<dbReference type="GO" id="GO:0006750">
    <property type="term" value="P:glutathione biosynthetic process"/>
    <property type="evidence" value="ECO:0007669"/>
    <property type="project" value="UniProtKB-KW"/>
</dbReference>
<dbReference type="InterPro" id="IPR043137">
    <property type="entry name" value="GGT_ssub_C"/>
</dbReference>
<evidence type="ECO:0000313" key="8">
    <source>
        <dbReference type="Proteomes" id="UP000236884"/>
    </source>
</evidence>
<keyword evidence="6" id="KW-0317">Glutathione biosynthesis</keyword>
<evidence type="ECO:0000313" key="7">
    <source>
        <dbReference type="EMBL" id="BAT58315.1"/>
    </source>
</evidence>